<dbReference type="AlphaFoldDB" id="A0A1N7MPF6"/>
<reference evidence="2" key="1">
    <citation type="submission" date="2017-01" db="EMBL/GenBank/DDBJ databases">
        <authorList>
            <person name="Varghese N."/>
            <person name="Submissions S."/>
        </authorList>
    </citation>
    <scope>NUCLEOTIDE SEQUENCE [LARGE SCALE GENOMIC DNA]</scope>
    <source>
        <strain evidence="2">DSM 29430</strain>
    </source>
</reference>
<protein>
    <submittedName>
        <fullName evidence="1">Uncharacterized protein</fullName>
    </submittedName>
</protein>
<name>A0A1N7MPF6_9RHOB</name>
<dbReference type="EMBL" id="FTOQ01000005">
    <property type="protein sequence ID" value="SIS88024.1"/>
    <property type="molecule type" value="Genomic_DNA"/>
</dbReference>
<dbReference type="RefSeq" id="WP_200798041.1">
    <property type="nucleotide sequence ID" value="NZ_FTOQ01000005.1"/>
</dbReference>
<keyword evidence="2" id="KW-1185">Reference proteome</keyword>
<evidence type="ECO:0000313" key="1">
    <source>
        <dbReference type="EMBL" id="SIS88024.1"/>
    </source>
</evidence>
<organism evidence="1 2">
    <name type="scientific">Roseivivax lentus</name>
    <dbReference type="NCBI Taxonomy" id="633194"/>
    <lineage>
        <taxon>Bacteria</taxon>
        <taxon>Pseudomonadati</taxon>
        <taxon>Pseudomonadota</taxon>
        <taxon>Alphaproteobacteria</taxon>
        <taxon>Rhodobacterales</taxon>
        <taxon>Roseobacteraceae</taxon>
        <taxon>Roseivivax</taxon>
    </lineage>
</organism>
<sequence length="51" mass="6096">MTLFDHVKTRLDQHMRYTRTRHELKSLPFEQKVDLDINGREDAVARHAVYG</sequence>
<dbReference type="Proteomes" id="UP000186684">
    <property type="component" value="Unassembled WGS sequence"/>
</dbReference>
<evidence type="ECO:0000313" key="2">
    <source>
        <dbReference type="Proteomes" id="UP000186684"/>
    </source>
</evidence>
<proteinExistence type="predicted"/>
<accession>A0A1N7MPF6</accession>
<gene>
    <name evidence="1" type="ORF">SAMN05421759_10561</name>
</gene>